<evidence type="ECO:0008006" key="6">
    <source>
        <dbReference type="Google" id="ProtNLM"/>
    </source>
</evidence>
<dbReference type="InterPro" id="IPR056074">
    <property type="entry name" value="DUF7657"/>
</dbReference>
<feature type="transmembrane region" description="Helical" evidence="1">
    <location>
        <begin position="452"/>
        <end position="472"/>
    </location>
</feature>
<dbReference type="Proteomes" id="UP001261125">
    <property type="component" value="Unassembled WGS sequence"/>
</dbReference>
<feature type="transmembrane region" description="Helical" evidence="1">
    <location>
        <begin position="221"/>
        <end position="238"/>
    </location>
</feature>
<evidence type="ECO:0000259" key="2">
    <source>
        <dbReference type="Pfam" id="PF24672"/>
    </source>
</evidence>
<comment type="caution">
    <text evidence="4">The sequence shown here is derived from an EMBL/GenBank/DDBJ whole genome shotgun (WGS) entry which is preliminary data.</text>
</comment>
<dbReference type="InterPro" id="IPR056071">
    <property type="entry name" value="DUF7654"/>
</dbReference>
<keyword evidence="5" id="KW-1185">Reference proteome</keyword>
<feature type="domain" description="DUF7654" evidence="2">
    <location>
        <begin position="541"/>
        <end position="681"/>
    </location>
</feature>
<evidence type="ECO:0000256" key="1">
    <source>
        <dbReference type="SAM" id="Phobius"/>
    </source>
</evidence>
<dbReference type="EMBL" id="JAWDIT010000001">
    <property type="protein sequence ID" value="MDU0344435.1"/>
    <property type="molecule type" value="Genomic_DNA"/>
</dbReference>
<sequence length="682" mass="73666">MTNTLAPDARRTFRDRYRRWTTPRPDGLPNRAVVGVPLGILGAVLVALVALGLTGSSTGVVYDLIRQGEDPALIAGEPEPIRSDEWFVQTSWVISQVEQDLPPRNETFPGGMDATVQNDLPTTDWSTLLRPHLWGFFFLPLDQAMALKWWLPGFAVIAAGYLLSVVLMPRRPATAAALSVGFFFAPFFQWWYLSTTLYPAAWAFLVMATAVWCLRSRRRRGAWVLAAVTAWTTAAMAVGVYVPFIVPVVLVSAAFVIGAVLTPGDESLPFRRRVGRLGPLFAAGGAAAVVMVVWLITRLSTIEGFTSTVYPGERLQKVGEGGWSELAQLFGGFLSFDLGRTAGKPFAMNMPEASTFFLPGVFLVFVMAWLLIERWRAERRADPVSIALLAVGAVMLAFLFVPGWDAIAHLLFLDRTTSSRLRIGFGVLSFVMVLVVGAALDGRRSRGAGRGPWWVSVGALLVAAASIGMVIWRVHRTGGLAAYLDGISGAEAGLGVALALLFLFSVLAFARGGVTAGAVALLTVSIVSGLGVNPLYRGVLDLRETATVQAVQQRDEQEPGTWVGITSSSLPTMMLVESGVTALNGFQGAPSAEMWAQIDPTGAAEEEWNRLGMVSWVLGSGDPAPRNPYPDQVQMTFDACAPFAQEYVTWVLSETPIDSACATLSDTVQEGPTTMRIYEVQK</sequence>
<feature type="transmembrane region" description="Helical" evidence="1">
    <location>
        <begin position="517"/>
        <end position="536"/>
    </location>
</feature>
<evidence type="ECO:0000313" key="5">
    <source>
        <dbReference type="Proteomes" id="UP001261125"/>
    </source>
</evidence>
<feature type="transmembrane region" description="Helical" evidence="1">
    <location>
        <begin position="244"/>
        <end position="262"/>
    </location>
</feature>
<evidence type="ECO:0000259" key="3">
    <source>
        <dbReference type="Pfam" id="PF24677"/>
    </source>
</evidence>
<keyword evidence="1" id="KW-1133">Transmembrane helix</keyword>
<feature type="transmembrane region" description="Helical" evidence="1">
    <location>
        <begin position="149"/>
        <end position="168"/>
    </location>
</feature>
<reference evidence="4 5" key="1">
    <citation type="submission" date="2023-09" db="EMBL/GenBank/DDBJ databases">
        <title>Microbacterium fusihabitans sp. nov., Microbacterium phycihabitans sp. nov., and Microbacterium cervinum sp. nov., isolated from dried seaweeds of beach.</title>
        <authorList>
            <person name="Lee S.D."/>
        </authorList>
    </citation>
    <scope>NUCLEOTIDE SEQUENCE [LARGE SCALE GENOMIC DNA]</scope>
    <source>
        <strain evidence="4 5">KSW2-29</strain>
    </source>
</reference>
<feature type="domain" description="DUF7657" evidence="3">
    <location>
        <begin position="37"/>
        <end position="436"/>
    </location>
</feature>
<keyword evidence="1" id="KW-0812">Transmembrane</keyword>
<feature type="transmembrane region" description="Helical" evidence="1">
    <location>
        <begin position="198"/>
        <end position="214"/>
    </location>
</feature>
<dbReference type="RefSeq" id="WP_316003255.1">
    <property type="nucleotide sequence ID" value="NZ_JAWDIT010000001.1"/>
</dbReference>
<dbReference type="Pfam" id="PF24677">
    <property type="entry name" value="DUF7657"/>
    <property type="match status" value="1"/>
</dbReference>
<feature type="transmembrane region" description="Helical" evidence="1">
    <location>
        <begin position="274"/>
        <end position="296"/>
    </location>
</feature>
<feature type="transmembrane region" description="Helical" evidence="1">
    <location>
        <begin position="384"/>
        <end position="401"/>
    </location>
</feature>
<feature type="transmembrane region" description="Helical" evidence="1">
    <location>
        <begin position="492"/>
        <end position="510"/>
    </location>
</feature>
<evidence type="ECO:0000313" key="4">
    <source>
        <dbReference type="EMBL" id="MDU0344435.1"/>
    </source>
</evidence>
<dbReference type="Pfam" id="PF24672">
    <property type="entry name" value="DUF7654"/>
    <property type="match status" value="1"/>
</dbReference>
<organism evidence="4 5">
    <name type="scientific">Microbacterium phycohabitans</name>
    <dbReference type="NCBI Taxonomy" id="3075993"/>
    <lineage>
        <taxon>Bacteria</taxon>
        <taxon>Bacillati</taxon>
        <taxon>Actinomycetota</taxon>
        <taxon>Actinomycetes</taxon>
        <taxon>Micrococcales</taxon>
        <taxon>Microbacteriaceae</taxon>
        <taxon>Microbacterium</taxon>
    </lineage>
</organism>
<feature type="transmembrane region" description="Helical" evidence="1">
    <location>
        <begin position="421"/>
        <end position="440"/>
    </location>
</feature>
<accession>A0ABU3SI09</accession>
<keyword evidence="1" id="KW-0472">Membrane</keyword>
<feature type="transmembrane region" description="Helical" evidence="1">
    <location>
        <begin position="32"/>
        <end position="53"/>
    </location>
</feature>
<feature type="transmembrane region" description="Helical" evidence="1">
    <location>
        <begin position="175"/>
        <end position="192"/>
    </location>
</feature>
<feature type="transmembrane region" description="Helical" evidence="1">
    <location>
        <begin position="353"/>
        <end position="372"/>
    </location>
</feature>
<proteinExistence type="predicted"/>
<name>A0ABU3SI09_9MICO</name>
<gene>
    <name evidence="4" type="ORF">RWH44_01850</name>
</gene>
<protein>
    <recommendedName>
        <fullName evidence="6">Glycosyltransferase RgtA/B/C/D-like domain-containing protein</fullName>
    </recommendedName>
</protein>